<evidence type="ECO:0000313" key="1">
    <source>
        <dbReference type="EMBL" id="KKO09736.1"/>
    </source>
</evidence>
<dbReference type="AlphaFoldDB" id="A0A0F9VXH4"/>
<dbReference type="PROSITE" id="PS51257">
    <property type="entry name" value="PROKAR_LIPOPROTEIN"/>
    <property type="match status" value="1"/>
</dbReference>
<gene>
    <name evidence="1" type="ORF">LCGC14_0032310</name>
</gene>
<proteinExistence type="predicted"/>
<organism evidence="1">
    <name type="scientific">marine sediment metagenome</name>
    <dbReference type="NCBI Taxonomy" id="412755"/>
    <lineage>
        <taxon>unclassified sequences</taxon>
        <taxon>metagenomes</taxon>
        <taxon>ecological metagenomes</taxon>
    </lineage>
</organism>
<protein>
    <submittedName>
        <fullName evidence="1">Uncharacterized protein</fullName>
    </submittedName>
</protein>
<reference evidence="1" key="1">
    <citation type="journal article" date="2015" name="Nature">
        <title>Complex archaea that bridge the gap between prokaryotes and eukaryotes.</title>
        <authorList>
            <person name="Spang A."/>
            <person name="Saw J.H."/>
            <person name="Jorgensen S.L."/>
            <person name="Zaremba-Niedzwiedzka K."/>
            <person name="Martijn J."/>
            <person name="Lind A.E."/>
            <person name="van Eijk R."/>
            <person name="Schleper C."/>
            <person name="Guy L."/>
            <person name="Ettema T.J."/>
        </authorList>
    </citation>
    <scope>NUCLEOTIDE SEQUENCE</scope>
</reference>
<dbReference type="EMBL" id="LAZR01000006">
    <property type="protein sequence ID" value="KKO09736.1"/>
    <property type="molecule type" value="Genomic_DNA"/>
</dbReference>
<name>A0A0F9VXH4_9ZZZZ</name>
<accession>A0A0F9VXH4</accession>
<sequence>MRQLSSPWLLWIAASLVLSACGTQPPTDGPYIRTERQLVSHGIHMNAGDSVVLNLPQRTIRFTEQSLYSVSEYDRQDVLLNQRESFHSIPWATKPVEVIAGQSHTVLHTDADGMLRLNLLDDEFIGLDYENLRVIQLVAHAEPASRSEVNLLISRELRPKLHEAIALIYDDLEDDNVDQWAYRVQRLAELGLAEESNQLENMLILLTTADPELQGDFVQALGPEKER</sequence>
<comment type="caution">
    <text evidence="1">The sequence shown here is derived from an EMBL/GenBank/DDBJ whole genome shotgun (WGS) entry which is preliminary data.</text>
</comment>